<dbReference type="OrthoDB" id="5291956at2"/>
<dbReference type="PANTHER" id="PTHR32432">
    <property type="entry name" value="CELL DIVISION PROTEIN FTSA-RELATED"/>
    <property type="match status" value="1"/>
</dbReference>
<dbReference type="GO" id="GO:0051301">
    <property type="term" value="P:cell division"/>
    <property type="evidence" value="ECO:0007669"/>
    <property type="project" value="InterPro"/>
</dbReference>
<accession>A0A6I0F625</accession>
<name>A0A6I0F625_9FIRM</name>
<proteinExistence type="predicted"/>
<dbReference type="Proteomes" id="UP000432715">
    <property type="component" value="Unassembled WGS sequence"/>
</dbReference>
<dbReference type="Gene3D" id="3.30.420.40">
    <property type="match status" value="2"/>
</dbReference>
<dbReference type="EMBL" id="WBZC01000010">
    <property type="protein sequence ID" value="KAB3537365.1"/>
    <property type="molecule type" value="Genomic_DNA"/>
</dbReference>
<evidence type="ECO:0000259" key="1">
    <source>
        <dbReference type="SMART" id="SM00842"/>
    </source>
</evidence>
<dbReference type="InterPro" id="IPR043129">
    <property type="entry name" value="ATPase_NBD"/>
</dbReference>
<dbReference type="InterPro" id="IPR003494">
    <property type="entry name" value="SHS2_FtsA"/>
</dbReference>
<sequence>MGGKHLKNILLNLFYGPILSIDIGSHTTKILEGKASGGSLNIDKAMTIPTPTETYRDGRILDIDELSNSIGSALKKENIKGKRVVFSIESTSIITREIILPSVKADEIKAMLDFEIKQYLPIDLESYIIQSRLIEETVIEGIRKSKIQVAALPKDIASEYHSLSQKLGLKPMALDLNSNSIHKLVTLNGVINREDFIKDRTIAIIDLGFSFSNLVIIKNGIFKFNRLMKLGGVEIDHSIANSFNLSLKEAEGLKIKAKSINEIANSYEERETLNLIKINVDNWVIEIDRLFKYYTSRENNNTINSIYICGGSSNIEGLDTYLREEFQIPAHKLVEVGEISSGKSFINIGIEKYVNAMGALIRK</sequence>
<dbReference type="SMART" id="SM00842">
    <property type="entry name" value="FtsA"/>
    <property type="match status" value="1"/>
</dbReference>
<feature type="domain" description="SHS2" evidence="1">
    <location>
        <begin position="18"/>
        <end position="181"/>
    </location>
</feature>
<dbReference type="Gene3D" id="3.30.1490.300">
    <property type="match status" value="1"/>
</dbReference>
<dbReference type="NCBIfam" id="TIGR01175">
    <property type="entry name" value="pilM"/>
    <property type="match status" value="1"/>
</dbReference>
<dbReference type="InterPro" id="IPR050696">
    <property type="entry name" value="FtsA/MreB"/>
</dbReference>
<dbReference type="SUPFAM" id="SSF53067">
    <property type="entry name" value="Actin-like ATPase domain"/>
    <property type="match status" value="2"/>
</dbReference>
<dbReference type="PIRSF" id="PIRSF019169">
    <property type="entry name" value="PilM"/>
    <property type="match status" value="1"/>
</dbReference>
<reference evidence="2 3" key="1">
    <citation type="submission" date="2019-10" db="EMBL/GenBank/DDBJ databases">
        <title>Alkaliphilus serpentinus sp. nov. and Alkaliphilus pronyensis sp. nov., two novel anaerobic alkaliphilic species isolated from the serpentinized-hosted hydrothermal field of the Prony Bay (New Caledonia).</title>
        <authorList>
            <person name="Postec A."/>
        </authorList>
    </citation>
    <scope>NUCLEOTIDE SEQUENCE [LARGE SCALE GENOMIC DNA]</scope>
    <source>
        <strain evidence="2 3">LacV</strain>
    </source>
</reference>
<evidence type="ECO:0000313" key="3">
    <source>
        <dbReference type="Proteomes" id="UP000432715"/>
    </source>
</evidence>
<dbReference type="PANTHER" id="PTHR32432:SF3">
    <property type="entry name" value="ETHANOLAMINE UTILIZATION PROTEIN EUTJ"/>
    <property type="match status" value="1"/>
</dbReference>
<dbReference type="AlphaFoldDB" id="A0A6I0F625"/>
<evidence type="ECO:0000313" key="2">
    <source>
        <dbReference type="EMBL" id="KAB3537365.1"/>
    </source>
</evidence>
<dbReference type="InterPro" id="IPR005883">
    <property type="entry name" value="PilM"/>
</dbReference>
<dbReference type="Pfam" id="PF11104">
    <property type="entry name" value="PilM_2"/>
    <property type="match status" value="1"/>
</dbReference>
<keyword evidence="3" id="KW-1185">Reference proteome</keyword>
<comment type="caution">
    <text evidence="2">The sequence shown here is derived from an EMBL/GenBank/DDBJ whole genome shotgun (WGS) entry which is preliminary data.</text>
</comment>
<dbReference type="CDD" id="cd24049">
    <property type="entry name" value="ASKHA_NBD_PilM"/>
    <property type="match status" value="1"/>
</dbReference>
<protein>
    <submittedName>
        <fullName evidence="2">Type IV pilus assembly protein PilM</fullName>
    </submittedName>
</protein>
<gene>
    <name evidence="2" type="primary">pilM</name>
    <name evidence="2" type="ORF">F8154_03485</name>
</gene>
<organism evidence="2 3">
    <name type="scientific">Alkaliphilus pronyensis</name>
    <dbReference type="NCBI Taxonomy" id="1482732"/>
    <lineage>
        <taxon>Bacteria</taxon>
        <taxon>Bacillati</taxon>
        <taxon>Bacillota</taxon>
        <taxon>Clostridia</taxon>
        <taxon>Peptostreptococcales</taxon>
        <taxon>Natronincolaceae</taxon>
        <taxon>Alkaliphilus</taxon>
    </lineage>
</organism>